<dbReference type="GO" id="GO:0005886">
    <property type="term" value="C:plasma membrane"/>
    <property type="evidence" value="ECO:0007669"/>
    <property type="project" value="UniProtKB-SubCell"/>
</dbReference>
<accession>A0A6J4T1U4</accession>
<evidence type="ECO:0000256" key="7">
    <source>
        <dbReference type="ARBA" id="ARBA00023136"/>
    </source>
</evidence>
<sequence length="358" mass="37956">MPAPATLSARTILRVVLVVVGVALAIYLIYLLRRPITWIVIAGFIAIALSGPIGALERRIHRRGLATAIVYVVLILVPIGLGALILPPLVREANALVDDLPGYATQVQEFVRGNPQLRDLEADFDITGKLQEQAASLPGRIGNAAGVLSDVSLGLVNSIFALVTILILSVFLVGSGRGWINAGLSMRPPAQAERLRRTAERISAAIGAYVAGALAQAIVAGVTTYVVLLVLGVPFAGPLAVLVALFDLIPLVGATIGAVLVAIVTLFSDFPTDTIVWVIWAIVYQQIENTVIQPQIQKRAVNIHPFVVLVAVLFGSTLFGVLGALLAIPLAASLQIIIREFLHLRRYTNEPAPAAVEA</sequence>
<protein>
    <submittedName>
        <fullName evidence="9">Uncharacterized UPF0118 membrane protein</fullName>
    </submittedName>
</protein>
<evidence type="ECO:0000256" key="3">
    <source>
        <dbReference type="ARBA" id="ARBA00022448"/>
    </source>
</evidence>
<feature type="transmembrane region" description="Helical" evidence="8">
    <location>
        <begin position="159"/>
        <end position="180"/>
    </location>
</feature>
<comment type="similarity">
    <text evidence="2">Belongs to the autoinducer-2 exporter (AI-2E) (TC 2.A.86) family.</text>
</comment>
<feature type="transmembrane region" description="Helical" evidence="8">
    <location>
        <begin position="303"/>
        <end position="336"/>
    </location>
</feature>
<name>A0A6J4T1U4_9ACTN</name>
<evidence type="ECO:0000256" key="8">
    <source>
        <dbReference type="SAM" id="Phobius"/>
    </source>
</evidence>
<feature type="transmembrane region" description="Helical" evidence="8">
    <location>
        <begin position="36"/>
        <end position="56"/>
    </location>
</feature>
<comment type="subcellular location">
    <subcellularLocation>
        <location evidence="1">Cell membrane</location>
        <topology evidence="1">Multi-pass membrane protein</topology>
    </subcellularLocation>
</comment>
<dbReference type="EMBL" id="CADCVS010000329">
    <property type="protein sequence ID" value="CAA9511833.1"/>
    <property type="molecule type" value="Genomic_DNA"/>
</dbReference>
<evidence type="ECO:0000313" key="9">
    <source>
        <dbReference type="EMBL" id="CAA9511833.1"/>
    </source>
</evidence>
<feature type="transmembrane region" description="Helical" evidence="8">
    <location>
        <begin position="12"/>
        <end position="30"/>
    </location>
</feature>
<dbReference type="InterPro" id="IPR002549">
    <property type="entry name" value="AI-2E-like"/>
</dbReference>
<evidence type="ECO:0000256" key="6">
    <source>
        <dbReference type="ARBA" id="ARBA00022989"/>
    </source>
</evidence>
<evidence type="ECO:0000256" key="5">
    <source>
        <dbReference type="ARBA" id="ARBA00022692"/>
    </source>
</evidence>
<feature type="transmembrane region" description="Helical" evidence="8">
    <location>
        <begin position="201"/>
        <end position="219"/>
    </location>
</feature>
<organism evidence="9">
    <name type="scientific">uncultured Solirubrobacteraceae bacterium</name>
    <dbReference type="NCBI Taxonomy" id="1162706"/>
    <lineage>
        <taxon>Bacteria</taxon>
        <taxon>Bacillati</taxon>
        <taxon>Actinomycetota</taxon>
        <taxon>Thermoleophilia</taxon>
        <taxon>Solirubrobacterales</taxon>
        <taxon>Solirubrobacteraceae</taxon>
        <taxon>environmental samples</taxon>
    </lineage>
</organism>
<dbReference type="Pfam" id="PF01594">
    <property type="entry name" value="AI-2E_transport"/>
    <property type="match status" value="1"/>
</dbReference>
<evidence type="ECO:0000256" key="4">
    <source>
        <dbReference type="ARBA" id="ARBA00022475"/>
    </source>
</evidence>
<keyword evidence="7 8" id="KW-0472">Membrane</keyword>
<dbReference type="PANTHER" id="PTHR21716">
    <property type="entry name" value="TRANSMEMBRANE PROTEIN"/>
    <property type="match status" value="1"/>
</dbReference>
<dbReference type="GO" id="GO:0055085">
    <property type="term" value="P:transmembrane transport"/>
    <property type="evidence" value="ECO:0007669"/>
    <property type="project" value="TreeGrafter"/>
</dbReference>
<evidence type="ECO:0000256" key="2">
    <source>
        <dbReference type="ARBA" id="ARBA00009773"/>
    </source>
</evidence>
<keyword evidence="4" id="KW-1003">Cell membrane</keyword>
<dbReference type="AlphaFoldDB" id="A0A6J4T1U4"/>
<keyword evidence="5 8" id="KW-0812">Transmembrane</keyword>
<keyword evidence="6 8" id="KW-1133">Transmembrane helix</keyword>
<feature type="transmembrane region" description="Helical" evidence="8">
    <location>
        <begin position="68"/>
        <end position="90"/>
    </location>
</feature>
<evidence type="ECO:0000256" key="1">
    <source>
        <dbReference type="ARBA" id="ARBA00004651"/>
    </source>
</evidence>
<dbReference type="PANTHER" id="PTHR21716:SF53">
    <property type="entry name" value="PERMEASE PERM-RELATED"/>
    <property type="match status" value="1"/>
</dbReference>
<reference evidence="9" key="1">
    <citation type="submission" date="2020-02" db="EMBL/GenBank/DDBJ databases">
        <authorList>
            <person name="Meier V. D."/>
        </authorList>
    </citation>
    <scope>NUCLEOTIDE SEQUENCE</scope>
    <source>
        <strain evidence="9">AVDCRST_MAG30</strain>
    </source>
</reference>
<proteinExistence type="inferred from homology"/>
<keyword evidence="3" id="KW-0813">Transport</keyword>
<gene>
    <name evidence="9" type="ORF">AVDCRST_MAG30-2531</name>
</gene>